<evidence type="ECO:0000256" key="1">
    <source>
        <dbReference type="SAM" id="MobiDB-lite"/>
    </source>
</evidence>
<dbReference type="RefSeq" id="WP_181410520.1">
    <property type="nucleotide sequence ID" value="NZ_BJNF01000089.1"/>
</dbReference>
<dbReference type="EMBL" id="BJNF01000089">
    <property type="protein sequence ID" value="GEC17131.1"/>
    <property type="molecule type" value="Genomic_DNA"/>
</dbReference>
<evidence type="ECO:0000313" key="4">
    <source>
        <dbReference type="Proteomes" id="UP000318825"/>
    </source>
</evidence>
<sequence length="111" mass="11955">MIGLFARLCVVASIGAGALLLISSAHATDTVDSLAADPERLRDLQKRCSQDWAGTGDALCKMASEARRKRFMGSGRTPYTPHPVEMFPSLKEGTSPQRDTAKPQPTKPNAK</sequence>
<dbReference type="Proteomes" id="UP000318825">
    <property type="component" value="Unassembled WGS sequence"/>
</dbReference>
<feature type="chain" id="PRO_5021236537" evidence="2">
    <location>
        <begin position="28"/>
        <end position="111"/>
    </location>
</feature>
<proteinExistence type="predicted"/>
<gene>
    <name evidence="3" type="ORF">NWI01_30230</name>
</gene>
<evidence type="ECO:0000256" key="2">
    <source>
        <dbReference type="SAM" id="SignalP"/>
    </source>
</evidence>
<name>A0A4Y3WG22_NITWI</name>
<reference evidence="3 4" key="1">
    <citation type="submission" date="2019-06" db="EMBL/GenBank/DDBJ databases">
        <title>Whole genome shotgun sequence of Nitrobacter winogradskyi NBRC 14297.</title>
        <authorList>
            <person name="Hosoyama A."/>
            <person name="Uohara A."/>
            <person name="Ohji S."/>
            <person name="Ichikawa N."/>
        </authorList>
    </citation>
    <scope>NUCLEOTIDE SEQUENCE [LARGE SCALE GENOMIC DNA]</scope>
    <source>
        <strain evidence="3 4">NBRC 14297</strain>
    </source>
</reference>
<protein>
    <submittedName>
        <fullName evidence="3">Uncharacterized protein</fullName>
    </submittedName>
</protein>
<feature type="signal peptide" evidence="2">
    <location>
        <begin position="1"/>
        <end position="27"/>
    </location>
</feature>
<organism evidence="3 4">
    <name type="scientific">Nitrobacter winogradskyi</name>
    <name type="common">Nitrobacter agilis</name>
    <dbReference type="NCBI Taxonomy" id="913"/>
    <lineage>
        <taxon>Bacteria</taxon>
        <taxon>Pseudomonadati</taxon>
        <taxon>Pseudomonadota</taxon>
        <taxon>Alphaproteobacteria</taxon>
        <taxon>Hyphomicrobiales</taxon>
        <taxon>Nitrobacteraceae</taxon>
        <taxon>Nitrobacter</taxon>
    </lineage>
</organism>
<evidence type="ECO:0000313" key="3">
    <source>
        <dbReference type="EMBL" id="GEC17131.1"/>
    </source>
</evidence>
<accession>A0A4Y3WG22</accession>
<keyword evidence="2" id="KW-0732">Signal</keyword>
<dbReference type="AlphaFoldDB" id="A0A4Y3WG22"/>
<feature type="region of interest" description="Disordered" evidence="1">
    <location>
        <begin position="71"/>
        <end position="111"/>
    </location>
</feature>
<comment type="caution">
    <text evidence="3">The sequence shown here is derived from an EMBL/GenBank/DDBJ whole genome shotgun (WGS) entry which is preliminary data.</text>
</comment>